<keyword evidence="3" id="KW-1185">Reference proteome</keyword>
<protein>
    <submittedName>
        <fullName evidence="2">Uncharacterized protein</fullName>
    </submittedName>
</protein>
<comment type="caution">
    <text evidence="2">The sequence shown here is derived from an EMBL/GenBank/DDBJ whole genome shotgun (WGS) entry which is preliminary data.</text>
</comment>
<name>A0ABQ9UNI4_SAGOE</name>
<dbReference type="EMBL" id="JASSZA010000011">
    <property type="protein sequence ID" value="KAK2098627.1"/>
    <property type="molecule type" value="Genomic_DNA"/>
</dbReference>
<organism evidence="2 3">
    <name type="scientific">Saguinus oedipus</name>
    <name type="common">Cotton-top tamarin</name>
    <name type="synonym">Oedipomidas oedipus</name>
    <dbReference type="NCBI Taxonomy" id="9490"/>
    <lineage>
        <taxon>Eukaryota</taxon>
        <taxon>Metazoa</taxon>
        <taxon>Chordata</taxon>
        <taxon>Craniata</taxon>
        <taxon>Vertebrata</taxon>
        <taxon>Euteleostomi</taxon>
        <taxon>Mammalia</taxon>
        <taxon>Eutheria</taxon>
        <taxon>Euarchontoglires</taxon>
        <taxon>Primates</taxon>
        <taxon>Haplorrhini</taxon>
        <taxon>Platyrrhini</taxon>
        <taxon>Cebidae</taxon>
        <taxon>Callitrichinae</taxon>
        <taxon>Saguinus</taxon>
    </lineage>
</organism>
<accession>A0ABQ9UNI4</accession>
<proteinExistence type="predicted"/>
<sequence length="107" mass="11636">MTLMMQLVTFKGTHLQRIEKFKGPVTALPNQVPGAGQQNWSSGNQMSFPLPDGSAGTEAWAKLAQEALAIPDKHLQYYTITSPAPQVKLLKCLANPTIWKAKRGSSA</sequence>
<evidence type="ECO:0000256" key="1">
    <source>
        <dbReference type="SAM" id="MobiDB-lite"/>
    </source>
</evidence>
<evidence type="ECO:0000313" key="3">
    <source>
        <dbReference type="Proteomes" id="UP001266305"/>
    </source>
</evidence>
<dbReference type="Proteomes" id="UP001266305">
    <property type="component" value="Unassembled WGS sequence"/>
</dbReference>
<evidence type="ECO:0000313" key="2">
    <source>
        <dbReference type="EMBL" id="KAK2098627.1"/>
    </source>
</evidence>
<reference evidence="2 3" key="1">
    <citation type="submission" date="2023-05" db="EMBL/GenBank/DDBJ databases">
        <title>B98-5 Cell Line De Novo Hybrid Assembly: An Optical Mapping Approach.</title>
        <authorList>
            <person name="Kananen K."/>
            <person name="Auerbach J.A."/>
            <person name="Kautto E."/>
            <person name="Blachly J.S."/>
        </authorList>
    </citation>
    <scope>NUCLEOTIDE SEQUENCE [LARGE SCALE GENOMIC DNA]</scope>
    <source>
        <strain evidence="2">B95-8</strain>
        <tissue evidence="2">Cell line</tissue>
    </source>
</reference>
<gene>
    <name evidence="2" type="ORF">P7K49_024078</name>
</gene>
<feature type="region of interest" description="Disordered" evidence="1">
    <location>
        <begin position="26"/>
        <end position="53"/>
    </location>
</feature>
<feature type="compositionally biased region" description="Polar residues" evidence="1">
    <location>
        <begin position="36"/>
        <end position="47"/>
    </location>
</feature>